<accession>A0AAD4BL07</accession>
<protein>
    <submittedName>
        <fullName evidence="1">Uncharacterized protein</fullName>
    </submittedName>
</protein>
<proteinExistence type="predicted"/>
<evidence type="ECO:0000313" key="1">
    <source>
        <dbReference type="EMBL" id="KAF8433054.1"/>
    </source>
</evidence>
<reference evidence="1" key="1">
    <citation type="submission" date="2019-10" db="EMBL/GenBank/DDBJ databases">
        <authorList>
            <consortium name="DOE Joint Genome Institute"/>
            <person name="Kuo A."/>
            <person name="Miyauchi S."/>
            <person name="Kiss E."/>
            <person name="Drula E."/>
            <person name="Kohler A."/>
            <person name="Sanchez-Garcia M."/>
            <person name="Andreopoulos B."/>
            <person name="Barry K.W."/>
            <person name="Bonito G."/>
            <person name="Buee M."/>
            <person name="Carver A."/>
            <person name="Chen C."/>
            <person name="Cichocki N."/>
            <person name="Clum A."/>
            <person name="Culley D."/>
            <person name="Crous P.W."/>
            <person name="Fauchery L."/>
            <person name="Girlanda M."/>
            <person name="Hayes R."/>
            <person name="Keri Z."/>
            <person name="LaButti K."/>
            <person name="Lipzen A."/>
            <person name="Lombard V."/>
            <person name="Magnuson J."/>
            <person name="Maillard F."/>
            <person name="Morin E."/>
            <person name="Murat C."/>
            <person name="Nolan M."/>
            <person name="Ohm R."/>
            <person name="Pangilinan J."/>
            <person name="Pereira M."/>
            <person name="Perotto S."/>
            <person name="Peter M."/>
            <person name="Riley R."/>
            <person name="Sitrit Y."/>
            <person name="Stielow B."/>
            <person name="Szollosi G."/>
            <person name="Zifcakova L."/>
            <person name="Stursova M."/>
            <person name="Spatafora J.W."/>
            <person name="Tedersoo L."/>
            <person name="Vaario L.-M."/>
            <person name="Yamada A."/>
            <person name="Yan M."/>
            <person name="Wang P."/>
            <person name="Xu J."/>
            <person name="Bruns T."/>
            <person name="Baldrian P."/>
            <person name="Vilgalys R."/>
            <person name="Henrissat B."/>
            <person name="Grigoriev I.V."/>
            <person name="Hibbett D."/>
            <person name="Nagy L.G."/>
            <person name="Martin F.M."/>
        </authorList>
    </citation>
    <scope>NUCLEOTIDE SEQUENCE</scope>
    <source>
        <strain evidence="1">BED1</strain>
    </source>
</reference>
<name>A0AAD4BL07_BOLED</name>
<organism evidence="1 2">
    <name type="scientific">Boletus edulis BED1</name>
    <dbReference type="NCBI Taxonomy" id="1328754"/>
    <lineage>
        <taxon>Eukaryota</taxon>
        <taxon>Fungi</taxon>
        <taxon>Dikarya</taxon>
        <taxon>Basidiomycota</taxon>
        <taxon>Agaricomycotina</taxon>
        <taxon>Agaricomycetes</taxon>
        <taxon>Agaricomycetidae</taxon>
        <taxon>Boletales</taxon>
        <taxon>Boletineae</taxon>
        <taxon>Boletaceae</taxon>
        <taxon>Boletoideae</taxon>
        <taxon>Boletus</taxon>
    </lineage>
</organism>
<comment type="caution">
    <text evidence="1">The sequence shown here is derived from an EMBL/GenBank/DDBJ whole genome shotgun (WGS) entry which is preliminary data.</text>
</comment>
<dbReference type="EMBL" id="WHUW01000037">
    <property type="protein sequence ID" value="KAF8433054.1"/>
    <property type="molecule type" value="Genomic_DNA"/>
</dbReference>
<gene>
    <name evidence="1" type="ORF">L210DRAFT_3507314</name>
</gene>
<dbReference type="Proteomes" id="UP001194468">
    <property type="component" value="Unassembled WGS sequence"/>
</dbReference>
<evidence type="ECO:0000313" key="2">
    <source>
        <dbReference type="Proteomes" id="UP001194468"/>
    </source>
</evidence>
<keyword evidence="2" id="KW-1185">Reference proteome</keyword>
<sequence length="234" mass="25725">MSRSHRKESEYCICSMWRALIGSLHAGSFCLYRELSALGGDESLAATGNSSICFACQDGTSILYQFSEIAQLPEAVETSSGGDPKVVETIGLLRVSMRGDHFFQMLHSPSATQLEQERCSSVVITPSSIASRNLDLVPPLLESRKVHYIQLNQRGRTGSKCIAIQLKLQGGSTERPHDNLQETKTERPFERGDRTLQISLSAVFSVTRELMSEDQVCTLMDFLALGPSGSYKNG</sequence>
<reference evidence="1" key="2">
    <citation type="journal article" date="2020" name="Nat. Commun.">
        <title>Large-scale genome sequencing of mycorrhizal fungi provides insights into the early evolution of symbiotic traits.</title>
        <authorList>
            <person name="Miyauchi S."/>
            <person name="Kiss E."/>
            <person name="Kuo A."/>
            <person name="Drula E."/>
            <person name="Kohler A."/>
            <person name="Sanchez-Garcia M."/>
            <person name="Morin E."/>
            <person name="Andreopoulos B."/>
            <person name="Barry K.W."/>
            <person name="Bonito G."/>
            <person name="Buee M."/>
            <person name="Carver A."/>
            <person name="Chen C."/>
            <person name="Cichocki N."/>
            <person name="Clum A."/>
            <person name="Culley D."/>
            <person name="Crous P.W."/>
            <person name="Fauchery L."/>
            <person name="Girlanda M."/>
            <person name="Hayes R.D."/>
            <person name="Keri Z."/>
            <person name="LaButti K."/>
            <person name="Lipzen A."/>
            <person name="Lombard V."/>
            <person name="Magnuson J."/>
            <person name="Maillard F."/>
            <person name="Murat C."/>
            <person name="Nolan M."/>
            <person name="Ohm R.A."/>
            <person name="Pangilinan J."/>
            <person name="Pereira M.F."/>
            <person name="Perotto S."/>
            <person name="Peter M."/>
            <person name="Pfister S."/>
            <person name="Riley R."/>
            <person name="Sitrit Y."/>
            <person name="Stielow J.B."/>
            <person name="Szollosi G."/>
            <person name="Zifcakova L."/>
            <person name="Stursova M."/>
            <person name="Spatafora J.W."/>
            <person name="Tedersoo L."/>
            <person name="Vaario L.M."/>
            <person name="Yamada A."/>
            <person name="Yan M."/>
            <person name="Wang P."/>
            <person name="Xu J."/>
            <person name="Bruns T."/>
            <person name="Baldrian P."/>
            <person name="Vilgalys R."/>
            <person name="Dunand C."/>
            <person name="Henrissat B."/>
            <person name="Grigoriev I.V."/>
            <person name="Hibbett D."/>
            <person name="Nagy L.G."/>
            <person name="Martin F.M."/>
        </authorList>
    </citation>
    <scope>NUCLEOTIDE SEQUENCE</scope>
    <source>
        <strain evidence="1">BED1</strain>
    </source>
</reference>
<dbReference type="AlphaFoldDB" id="A0AAD4BL07"/>